<name>A0A3D9HTZ3_9BACL</name>
<evidence type="ECO:0000259" key="2">
    <source>
        <dbReference type="PROSITE" id="PS51462"/>
    </source>
</evidence>
<dbReference type="Proteomes" id="UP000256869">
    <property type="component" value="Unassembled WGS sequence"/>
</dbReference>
<dbReference type="Pfam" id="PF00293">
    <property type="entry name" value="NUDIX"/>
    <property type="match status" value="1"/>
</dbReference>
<evidence type="ECO:0000313" key="3">
    <source>
        <dbReference type="EMBL" id="RED52909.1"/>
    </source>
</evidence>
<accession>A0A3D9HTZ3</accession>
<dbReference type="CDD" id="cd02883">
    <property type="entry name" value="NUDIX_Hydrolase"/>
    <property type="match status" value="1"/>
</dbReference>
<reference evidence="3 4" key="1">
    <citation type="submission" date="2018-07" db="EMBL/GenBank/DDBJ databases">
        <title>Genomic Encyclopedia of Type Strains, Phase III (KMG-III): the genomes of soil and plant-associated and newly described type strains.</title>
        <authorList>
            <person name="Whitman W."/>
        </authorList>
    </citation>
    <scope>NUCLEOTIDE SEQUENCE [LARGE SCALE GENOMIC DNA]</scope>
    <source>
        <strain evidence="3 4">CECT 8236</strain>
    </source>
</reference>
<gene>
    <name evidence="3" type="ORF">DFP95_12941</name>
</gene>
<comment type="similarity">
    <text evidence="1">Belongs to the Nudix hydrolase family.</text>
</comment>
<dbReference type="Gene3D" id="3.90.79.10">
    <property type="entry name" value="Nucleoside Triphosphate Pyrophosphohydrolase"/>
    <property type="match status" value="1"/>
</dbReference>
<dbReference type="PANTHER" id="PTHR43736:SF1">
    <property type="entry name" value="DIHYDRONEOPTERIN TRIPHOSPHATE DIPHOSPHATASE"/>
    <property type="match status" value="1"/>
</dbReference>
<evidence type="ECO:0000313" key="4">
    <source>
        <dbReference type="Proteomes" id="UP000256869"/>
    </source>
</evidence>
<protein>
    <submittedName>
        <fullName evidence="3">NUDIX domain-containing protein</fullName>
    </submittedName>
</protein>
<feature type="domain" description="Nudix hydrolase" evidence="2">
    <location>
        <begin position="1"/>
        <end position="136"/>
    </location>
</feature>
<keyword evidence="4" id="KW-1185">Reference proteome</keyword>
<dbReference type="SUPFAM" id="SSF55811">
    <property type="entry name" value="Nudix"/>
    <property type="match status" value="1"/>
</dbReference>
<dbReference type="InterPro" id="IPR015797">
    <property type="entry name" value="NUDIX_hydrolase-like_dom_sf"/>
</dbReference>
<dbReference type="PROSITE" id="PS51462">
    <property type="entry name" value="NUDIX"/>
    <property type="match status" value="1"/>
</dbReference>
<comment type="caution">
    <text evidence="3">The sequence shown here is derived from an EMBL/GenBank/DDBJ whole genome shotgun (WGS) entry which is preliminary data.</text>
</comment>
<dbReference type="EMBL" id="QRDY01000029">
    <property type="protein sequence ID" value="RED52909.1"/>
    <property type="molecule type" value="Genomic_DNA"/>
</dbReference>
<dbReference type="OrthoDB" id="3531896at2"/>
<dbReference type="PANTHER" id="PTHR43736">
    <property type="entry name" value="ADP-RIBOSE PYROPHOSPHATASE"/>
    <property type="match status" value="1"/>
</dbReference>
<dbReference type="AlphaFoldDB" id="A0A3D9HTZ3"/>
<dbReference type="InterPro" id="IPR000086">
    <property type="entry name" value="NUDIX_hydrolase_dom"/>
</dbReference>
<sequence>MFYVNVEGAVFRGDKWLIIERSIKEAHAGGLLSLVGGTVENEGNSKNILERSIKRELFEEVGVKVKEKIRFVRDTSFSLDNGSEVIDIVFLCEFEEGEPFAKSPDEVDAVYWMTTDEITNHLRAPIWLKESIQEAEALLHKDNFLLR</sequence>
<proteinExistence type="inferred from homology"/>
<evidence type="ECO:0000256" key="1">
    <source>
        <dbReference type="ARBA" id="ARBA00005582"/>
    </source>
</evidence>
<organism evidence="3 4">
    <name type="scientific">Cohnella lupini</name>
    <dbReference type="NCBI Taxonomy" id="1294267"/>
    <lineage>
        <taxon>Bacteria</taxon>
        <taxon>Bacillati</taxon>
        <taxon>Bacillota</taxon>
        <taxon>Bacilli</taxon>
        <taxon>Bacillales</taxon>
        <taxon>Paenibacillaceae</taxon>
        <taxon>Cohnella</taxon>
    </lineage>
</organism>
<dbReference type="RefSeq" id="WP_115995617.1">
    <property type="nucleotide sequence ID" value="NZ_QRDY01000029.1"/>
</dbReference>